<gene>
    <name evidence="2" type="ORF">JNB61_10815</name>
</gene>
<keyword evidence="3" id="KW-1185">Reference proteome</keyword>
<name>A0ABS7I1A0_9MICO</name>
<feature type="compositionally biased region" description="Basic and acidic residues" evidence="1">
    <location>
        <begin position="98"/>
        <end position="108"/>
    </location>
</feature>
<dbReference type="RefSeq" id="WP_220339620.1">
    <property type="nucleotide sequence ID" value="NZ_JAEUAX010000005.1"/>
</dbReference>
<evidence type="ECO:0000313" key="2">
    <source>
        <dbReference type="EMBL" id="MBW9110263.1"/>
    </source>
</evidence>
<proteinExistence type="predicted"/>
<feature type="region of interest" description="Disordered" evidence="1">
    <location>
        <begin position="175"/>
        <end position="208"/>
    </location>
</feature>
<accession>A0ABS7I1A0</accession>
<feature type="compositionally biased region" description="Basic and acidic residues" evidence="1">
    <location>
        <begin position="65"/>
        <end position="74"/>
    </location>
</feature>
<reference evidence="2 3" key="1">
    <citation type="journal article" date="2021" name="MBio">
        <title>Poor Competitiveness of Bradyrhizobium in Pigeon Pea Root Colonization in Indian Soils.</title>
        <authorList>
            <person name="Chalasani D."/>
            <person name="Basu A."/>
            <person name="Pullabhotla S.V.S.R.N."/>
            <person name="Jorrin B."/>
            <person name="Neal A.L."/>
            <person name="Poole P.S."/>
            <person name="Podile A.R."/>
            <person name="Tkacz A."/>
        </authorList>
    </citation>
    <scope>NUCLEOTIDE SEQUENCE [LARGE SCALE GENOMIC DNA]</scope>
    <source>
        <strain evidence="2 3">HU12</strain>
    </source>
</reference>
<feature type="region of interest" description="Disordered" evidence="1">
    <location>
        <begin position="1"/>
        <end position="130"/>
    </location>
</feature>
<dbReference type="Proteomes" id="UP000777440">
    <property type="component" value="Unassembled WGS sequence"/>
</dbReference>
<comment type="caution">
    <text evidence="2">The sequence shown here is derived from an EMBL/GenBank/DDBJ whole genome shotgun (WGS) entry which is preliminary data.</text>
</comment>
<sequence length="208" mass="21677">MSTTGNEYEQPGVNYPDREDAAGAASTPAPGEPVREDSPEPAPTMGEPAPDAQEAPAWNEGTPAGERDPAREGDVEPAAPAAPAPSHEAVGIGVVDDGIDHHGQDGARETQTASEAQRTPGALGPEQEQRLPAMAQNNASDIDKVAGIVAQTRQDVGTQPLEEVAHVLRQRLTQSGIELPENDIDELARQVSVGDTDDPARPRRGPAG</sequence>
<organism evidence="2 3">
    <name type="scientific">Microbacterium ureisolvens</name>
    <dbReference type="NCBI Taxonomy" id="2781186"/>
    <lineage>
        <taxon>Bacteria</taxon>
        <taxon>Bacillati</taxon>
        <taxon>Actinomycetota</taxon>
        <taxon>Actinomycetes</taxon>
        <taxon>Micrococcales</taxon>
        <taxon>Microbacteriaceae</taxon>
        <taxon>Microbacterium</taxon>
    </lineage>
</organism>
<protein>
    <submittedName>
        <fullName evidence="2">Uncharacterized protein</fullName>
    </submittedName>
</protein>
<evidence type="ECO:0000256" key="1">
    <source>
        <dbReference type="SAM" id="MobiDB-lite"/>
    </source>
</evidence>
<evidence type="ECO:0000313" key="3">
    <source>
        <dbReference type="Proteomes" id="UP000777440"/>
    </source>
</evidence>
<dbReference type="EMBL" id="JAEUAX010000005">
    <property type="protein sequence ID" value="MBW9110263.1"/>
    <property type="molecule type" value="Genomic_DNA"/>
</dbReference>